<reference evidence="3" key="2">
    <citation type="submission" date="2020-09" db="EMBL/GenBank/DDBJ databases">
        <authorList>
            <person name="Sun Q."/>
            <person name="Ohkuma M."/>
        </authorList>
    </citation>
    <scope>NUCLEOTIDE SEQUENCE</scope>
    <source>
        <strain evidence="3">JCM 19831</strain>
    </source>
</reference>
<dbReference type="PANTHER" id="PTHR43096:SF52">
    <property type="entry name" value="DNAJ HOMOLOG 1, MITOCHONDRIAL-RELATED"/>
    <property type="match status" value="1"/>
</dbReference>
<dbReference type="Gene3D" id="1.10.287.110">
    <property type="entry name" value="DnaJ domain"/>
    <property type="match status" value="1"/>
</dbReference>
<dbReference type="Pfam" id="PF01556">
    <property type="entry name" value="DnaJ_C"/>
    <property type="match status" value="1"/>
</dbReference>
<evidence type="ECO:0000313" key="3">
    <source>
        <dbReference type="EMBL" id="GGM40376.1"/>
    </source>
</evidence>
<dbReference type="InterPro" id="IPR002939">
    <property type="entry name" value="DnaJ_C"/>
</dbReference>
<dbReference type="EMBL" id="BMPI01000023">
    <property type="protein sequence ID" value="GGM40376.1"/>
    <property type="molecule type" value="Genomic_DNA"/>
</dbReference>
<dbReference type="RefSeq" id="WP_190252088.1">
    <property type="nucleotide sequence ID" value="NZ_BMPI01000023.1"/>
</dbReference>
<keyword evidence="1" id="KW-0143">Chaperone</keyword>
<dbReference type="GO" id="GO:0005737">
    <property type="term" value="C:cytoplasm"/>
    <property type="evidence" value="ECO:0007669"/>
    <property type="project" value="TreeGrafter"/>
</dbReference>
<comment type="caution">
    <text evidence="3">The sequence shown here is derived from an EMBL/GenBank/DDBJ whole genome shotgun (WGS) entry which is preliminary data.</text>
</comment>
<dbReference type="SMART" id="SM00271">
    <property type="entry name" value="DnaJ"/>
    <property type="match status" value="1"/>
</dbReference>
<dbReference type="SUPFAM" id="SSF46565">
    <property type="entry name" value="Chaperone J-domain"/>
    <property type="match status" value="1"/>
</dbReference>
<dbReference type="InterPro" id="IPR008971">
    <property type="entry name" value="HSP40/DnaJ_pept-bd"/>
</dbReference>
<reference evidence="3" key="1">
    <citation type="journal article" date="2014" name="Int. J. Syst. Evol. Microbiol.">
        <title>Complete genome sequence of Corynebacterium casei LMG S-19264T (=DSM 44701T), isolated from a smear-ripened cheese.</title>
        <authorList>
            <consortium name="US DOE Joint Genome Institute (JGI-PGF)"/>
            <person name="Walter F."/>
            <person name="Albersmeier A."/>
            <person name="Kalinowski J."/>
            <person name="Ruckert C."/>
        </authorList>
    </citation>
    <scope>NUCLEOTIDE SEQUENCE</scope>
    <source>
        <strain evidence="3">JCM 19831</strain>
    </source>
</reference>
<dbReference type="Proteomes" id="UP000642070">
    <property type="component" value="Unassembled WGS sequence"/>
</dbReference>
<dbReference type="Gene3D" id="2.60.260.20">
    <property type="entry name" value="Urease metallochaperone UreE, N-terminal domain"/>
    <property type="match status" value="2"/>
</dbReference>
<evidence type="ECO:0000259" key="2">
    <source>
        <dbReference type="PROSITE" id="PS50076"/>
    </source>
</evidence>
<proteinExistence type="predicted"/>
<dbReference type="InterPro" id="IPR036869">
    <property type="entry name" value="J_dom_sf"/>
</dbReference>
<sequence length="284" mass="30927">MAPTDTAVDYYRVLGVNRDAPQDEIQRAYRKLARRSHPDVDRSPGAEDRFKQITEAYHVLSDPERRRKYDQFGSDWRHVTDEAMRTPRPGNVGAARDVDLDDLFASLFGGHRPGRGGPVAGADTEAELDLSIEDAFRGGRRRVTLPGRALDVTIPAGVVDGQRIRLAGQGSSGTPPGDLYLVVRLEPHPRYRVQGRDLVADLAVAPWDAALGASVPMGTPAGQVRVTVPPGTSSGRRLRLAGQGLPNPRGAPGDLYAVVSVTVPRPATDEERTLWRRLAELHAK</sequence>
<keyword evidence="4" id="KW-1185">Reference proteome</keyword>
<dbReference type="GO" id="GO:0042026">
    <property type="term" value="P:protein refolding"/>
    <property type="evidence" value="ECO:0007669"/>
    <property type="project" value="TreeGrafter"/>
</dbReference>
<dbReference type="FunFam" id="2.60.260.20:FF:000013">
    <property type="entry name" value="DnaJ subfamily B member 11"/>
    <property type="match status" value="1"/>
</dbReference>
<dbReference type="CDD" id="cd10747">
    <property type="entry name" value="DnaJ_C"/>
    <property type="match status" value="1"/>
</dbReference>
<dbReference type="PRINTS" id="PR00625">
    <property type="entry name" value="JDOMAIN"/>
</dbReference>
<dbReference type="InterPro" id="IPR001623">
    <property type="entry name" value="DnaJ_domain"/>
</dbReference>
<protein>
    <submittedName>
        <fullName evidence="3">Chaperone protein DnaJ 2</fullName>
    </submittedName>
</protein>
<dbReference type="SUPFAM" id="SSF49493">
    <property type="entry name" value="HSP40/DnaJ peptide-binding domain"/>
    <property type="match status" value="2"/>
</dbReference>
<evidence type="ECO:0000313" key="4">
    <source>
        <dbReference type="Proteomes" id="UP000642070"/>
    </source>
</evidence>
<evidence type="ECO:0000256" key="1">
    <source>
        <dbReference type="ARBA" id="ARBA00023186"/>
    </source>
</evidence>
<organism evidence="3 4">
    <name type="scientific">Dactylosporangium sucinum</name>
    <dbReference type="NCBI Taxonomy" id="1424081"/>
    <lineage>
        <taxon>Bacteria</taxon>
        <taxon>Bacillati</taxon>
        <taxon>Actinomycetota</taxon>
        <taxon>Actinomycetes</taxon>
        <taxon>Micromonosporales</taxon>
        <taxon>Micromonosporaceae</taxon>
        <taxon>Dactylosporangium</taxon>
    </lineage>
</organism>
<feature type="domain" description="J" evidence="2">
    <location>
        <begin position="9"/>
        <end position="73"/>
    </location>
</feature>
<dbReference type="AlphaFoldDB" id="A0A917WWV6"/>
<dbReference type="PANTHER" id="PTHR43096">
    <property type="entry name" value="DNAJ HOMOLOG 1, MITOCHONDRIAL-RELATED"/>
    <property type="match status" value="1"/>
</dbReference>
<dbReference type="GO" id="GO:0051082">
    <property type="term" value="F:unfolded protein binding"/>
    <property type="evidence" value="ECO:0007669"/>
    <property type="project" value="InterPro"/>
</dbReference>
<dbReference type="CDD" id="cd06257">
    <property type="entry name" value="DnaJ"/>
    <property type="match status" value="1"/>
</dbReference>
<dbReference type="Pfam" id="PF00226">
    <property type="entry name" value="DnaJ"/>
    <property type="match status" value="1"/>
</dbReference>
<name>A0A917WWV6_9ACTN</name>
<dbReference type="PROSITE" id="PS50076">
    <property type="entry name" value="DNAJ_2"/>
    <property type="match status" value="1"/>
</dbReference>
<accession>A0A917WWV6</accession>
<gene>
    <name evidence="3" type="primary">dnaJ2</name>
    <name evidence="3" type="ORF">GCM10007977_047220</name>
</gene>